<accession>A0A078ARA4</accession>
<dbReference type="Proteomes" id="UP000039865">
    <property type="component" value="Unassembled WGS sequence"/>
</dbReference>
<keyword evidence="2" id="KW-1185">Reference proteome</keyword>
<gene>
    <name evidence="1" type="primary">Contig9594.g488</name>
    <name evidence="1" type="ORF">STYLEM_13575</name>
</gene>
<reference evidence="1 2" key="1">
    <citation type="submission" date="2014-06" db="EMBL/GenBank/DDBJ databases">
        <authorList>
            <person name="Swart Estienne"/>
        </authorList>
    </citation>
    <scope>NUCLEOTIDE SEQUENCE [LARGE SCALE GENOMIC DNA]</scope>
    <source>
        <strain evidence="1 2">130c</strain>
    </source>
</reference>
<evidence type="ECO:0000313" key="1">
    <source>
        <dbReference type="EMBL" id="CDW84511.1"/>
    </source>
</evidence>
<dbReference type="InParanoid" id="A0A078ARA4"/>
<dbReference type="OrthoDB" id="316416at2759"/>
<dbReference type="EMBL" id="CCKQ01012873">
    <property type="protein sequence ID" value="CDW84511.1"/>
    <property type="molecule type" value="Genomic_DNA"/>
</dbReference>
<protein>
    <submittedName>
        <fullName evidence="1">Uncharacterized protein</fullName>
    </submittedName>
</protein>
<evidence type="ECO:0000313" key="2">
    <source>
        <dbReference type="Proteomes" id="UP000039865"/>
    </source>
</evidence>
<sequence length="169" mass="20145">MSRGNPALYQSTSNYRLYWRTYVSNMLSNQGSQKLMYQDLQQREAIRERRYKWEILEIETNDILDRALIKAKANKDLGAIDAPTYHIIEDKISSLKKLKFTQDYESWKDKDMLEWMKYKVAAEVGGDDEIAAFQQFEKLKLDQKGENGYRLWRDQIEKDPQAQKFIPYL</sequence>
<dbReference type="AlphaFoldDB" id="A0A078ARA4"/>
<name>A0A078ARA4_STYLE</name>
<organism evidence="1 2">
    <name type="scientific">Stylonychia lemnae</name>
    <name type="common">Ciliate</name>
    <dbReference type="NCBI Taxonomy" id="5949"/>
    <lineage>
        <taxon>Eukaryota</taxon>
        <taxon>Sar</taxon>
        <taxon>Alveolata</taxon>
        <taxon>Ciliophora</taxon>
        <taxon>Intramacronucleata</taxon>
        <taxon>Spirotrichea</taxon>
        <taxon>Stichotrichia</taxon>
        <taxon>Sporadotrichida</taxon>
        <taxon>Oxytrichidae</taxon>
        <taxon>Stylonychinae</taxon>
        <taxon>Stylonychia</taxon>
    </lineage>
</organism>
<proteinExistence type="predicted"/>